<evidence type="ECO:0000256" key="1">
    <source>
        <dbReference type="ARBA" id="ARBA00004377"/>
    </source>
</evidence>
<evidence type="ECO:0000256" key="8">
    <source>
        <dbReference type="ARBA" id="ARBA00023136"/>
    </source>
</evidence>
<feature type="domain" description="AprE-like beta-barrel" evidence="12">
    <location>
        <begin position="381"/>
        <end position="495"/>
    </location>
</feature>
<feature type="domain" description="Multidrug resistance protein MdtA-like barrel-sandwich hybrid" evidence="11">
    <location>
        <begin position="99"/>
        <end position="374"/>
    </location>
</feature>
<dbReference type="AlphaFoldDB" id="A0A560L5U1"/>
<dbReference type="Gene3D" id="2.40.50.100">
    <property type="match status" value="1"/>
</dbReference>
<name>A0A560L5U1_9BRAD</name>
<evidence type="ECO:0000256" key="4">
    <source>
        <dbReference type="ARBA" id="ARBA00022475"/>
    </source>
</evidence>
<feature type="transmembrane region" description="Helical" evidence="9">
    <location>
        <begin position="52"/>
        <end position="71"/>
    </location>
</feature>
<protein>
    <recommendedName>
        <fullName evidence="9">Membrane fusion protein (MFP) family protein</fullName>
    </recommendedName>
</protein>
<comment type="caution">
    <text evidence="13">The sequence shown here is derived from an EMBL/GenBank/DDBJ whole genome shotgun (WGS) entry which is preliminary data.</text>
</comment>
<dbReference type="InterPro" id="IPR050739">
    <property type="entry name" value="MFP"/>
</dbReference>
<comment type="subcellular location">
    <subcellularLocation>
        <location evidence="1 9">Cell inner membrane</location>
        <topology evidence="1 9">Single-pass membrane protein</topology>
    </subcellularLocation>
</comment>
<evidence type="ECO:0000256" key="6">
    <source>
        <dbReference type="ARBA" id="ARBA00022692"/>
    </source>
</evidence>
<dbReference type="PANTHER" id="PTHR30386">
    <property type="entry name" value="MEMBRANE FUSION SUBUNIT OF EMRAB-TOLC MULTIDRUG EFFLUX PUMP"/>
    <property type="match status" value="1"/>
</dbReference>
<dbReference type="PRINTS" id="PR01490">
    <property type="entry name" value="RTXTOXIND"/>
</dbReference>
<keyword evidence="8 9" id="KW-0472">Membrane</keyword>
<dbReference type="InterPro" id="IPR058982">
    <property type="entry name" value="Beta-barrel_AprE"/>
</dbReference>
<keyword evidence="3 9" id="KW-0813">Transport</keyword>
<dbReference type="OrthoDB" id="9810980at2"/>
<dbReference type="STRING" id="1755647.AS156_12360"/>
<evidence type="ECO:0000256" key="9">
    <source>
        <dbReference type="RuleBase" id="RU365093"/>
    </source>
</evidence>
<feature type="region of interest" description="Disordered" evidence="10">
    <location>
        <begin position="1"/>
        <end position="25"/>
    </location>
</feature>
<keyword evidence="14" id="KW-1185">Reference proteome</keyword>
<dbReference type="GO" id="GO:0015031">
    <property type="term" value="P:protein transport"/>
    <property type="evidence" value="ECO:0007669"/>
    <property type="project" value="InterPro"/>
</dbReference>
<comment type="similarity">
    <text evidence="2 9">Belongs to the membrane fusion protein (MFP) (TC 8.A.1) family.</text>
</comment>
<keyword evidence="6 9" id="KW-0812">Transmembrane</keyword>
<organism evidence="13 14">
    <name type="scientific">Bradyrhizobium macuxiense</name>
    <dbReference type="NCBI Taxonomy" id="1755647"/>
    <lineage>
        <taxon>Bacteria</taxon>
        <taxon>Pseudomonadati</taxon>
        <taxon>Pseudomonadota</taxon>
        <taxon>Alphaproteobacteria</taxon>
        <taxon>Hyphomicrobiales</taxon>
        <taxon>Nitrobacteraceae</taxon>
        <taxon>Bradyrhizobium</taxon>
    </lineage>
</organism>
<dbReference type="Gene3D" id="2.40.30.170">
    <property type="match status" value="1"/>
</dbReference>
<dbReference type="EMBL" id="VITY01000014">
    <property type="protein sequence ID" value="TWB90652.1"/>
    <property type="molecule type" value="Genomic_DNA"/>
</dbReference>
<proteinExistence type="inferred from homology"/>
<evidence type="ECO:0000256" key="10">
    <source>
        <dbReference type="SAM" id="MobiDB-lite"/>
    </source>
</evidence>
<evidence type="ECO:0000313" key="14">
    <source>
        <dbReference type="Proteomes" id="UP000321304"/>
    </source>
</evidence>
<dbReference type="InterPro" id="IPR010129">
    <property type="entry name" value="T1SS_HlyD"/>
</dbReference>
<accession>A0A560L5U1</accession>
<dbReference type="Pfam" id="PF25917">
    <property type="entry name" value="BSH_RND"/>
    <property type="match status" value="1"/>
</dbReference>
<dbReference type="Proteomes" id="UP000321304">
    <property type="component" value="Unassembled WGS sequence"/>
</dbReference>
<evidence type="ECO:0000259" key="11">
    <source>
        <dbReference type="Pfam" id="PF25917"/>
    </source>
</evidence>
<reference evidence="13 14" key="1">
    <citation type="submission" date="2019-06" db="EMBL/GenBank/DDBJ databases">
        <title>Genomic Encyclopedia of Type Strains, Phase IV (KMG-V): Genome sequencing to study the core and pangenomes of soil and plant-associated prokaryotes.</title>
        <authorList>
            <person name="Whitman W."/>
        </authorList>
    </citation>
    <scope>NUCLEOTIDE SEQUENCE [LARGE SCALE GENOMIC DNA]</scope>
    <source>
        <strain evidence="13 14">BR 10355</strain>
    </source>
</reference>
<keyword evidence="4 9" id="KW-1003">Cell membrane</keyword>
<dbReference type="GO" id="GO:0005886">
    <property type="term" value="C:plasma membrane"/>
    <property type="evidence" value="ECO:0007669"/>
    <property type="project" value="UniProtKB-SubCell"/>
</dbReference>
<dbReference type="NCBIfam" id="TIGR01843">
    <property type="entry name" value="type_I_hlyD"/>
    <property type="match status" value="1"/>
</dbReference>
<evidence type="ECO:0000313" key="13">
    <source>
        <dbReference type="EMBL" id="TWB90652.1"/>
    </source>
</evidence>
<dbReference type="PANTHER" id="PTHR30386:SF27">
    <property type="entry name" value="MEMBRANE FUSION PROTEIN (MFP) FAMILY PROTEIN"/>
    <property type="match status" value="1"/>
</dbReference>
<dbReference type="InterPro" id="IPR058625">
    <property type="entry name" value="MdtA-like_BSH"/>
</dbReference>
<feature type="region of interest" description="Disordered" evidence="10">
    <location>
        <begin position="434"/>
        <end position="456"/>
    </location>
</feature>
<evidence type="ECO:0000256" key="2">
    <source>
        <dbReference type="ARBA" id="ARBA00009477"/>
    </source>
</evidence>
<sequence length="519" mass="55235">MNQRAVPPPAPPPAPPSRQPVPAPAPIVTGRDREFLPAAIEILETPAPPLPVVMMLTICLFFAAALAWSFFGRLDVHAVAPGKIDTAGRAKVIQPLDPGKIAALHVENGQHVRAGDLLLEFDPAEATAEENAQRDALDADLAEIARRRFAIATVRAVLDGPAKSGEASAREAAIAELARAAADPAPRIVWDAELPEAIRLREAAVLTADIDHLIGTLQSLDKQMAQKEATRRRLEMRIAYQDKLIQTLTDLLGVRQMSFDLKVGTKINLYDARGELEKSQSARASDEGELIETEAALTELASEKIKTLAQFVADNGNKQAEAERKADGAKQAQLKAGARLARTRLYSPVDGVAQQIAVTTVGQVVTTGQQLLVVAPTEGALQVEALVANLDIGFVKPGQAAAIKVDAFPFTRFGVLHGKVMRIASEAVEEQEAKRGLANAPATANTAGASPAGQAGQSPSFVFPITVELEQQSIDVDGAKVALTPGMTVTVEIKTDSRRVIDYLLSPLAKVASEALKER</sequence>
<dbReference type="Pfam" id="PF26002">
    <property type="entry name" value="Beta-barrel_AprE"/>
    <property type="match status" value="1"/>
</dbReference>
<evidence type="ECO:0000256" key="5">
    <source>
        <dbReference type="ARBA" id="ARBA00022519"/>
    </source>
</evidence>
<keyword evidence="5 9" id="KW-0997">Cell inner membrane</keyword>
<evidence type="ECO:0000259" key="12">
    <source>
        <dbReference type="Pfam" id="PF26002"/>
    </source>
</evidence>
<feature type="compositionally biased region" description="Low complexity" evidence="10">
    <location>
        <begin position="438"/>
        <end position="456"/>
    </location>
</feature>
<keyword evidence="7 9" id="KW-1133">Transmembrane helix</keyword>
<evidence type="ECO:0000256" key="7">
    <source>
        <dbReference type="ARBA" id="ARBA00022989"/>
    </source>
</evidence>
<gene>
    <name evidence="13" type="ORF">FBZ93_114213</name>
</gene>
<evidence type="ECO:0000256" key="3">
    <source>
        <dbReference type="ARBA" id="ARBA00022448"/>
    </source>
</evidence>